<dbReference type="GO" id="GO:0055085">
    <property type="term" value="P:transmembrane transport"/>
    <property type="evidence" value="ECO:0007669"/>
    <property type="project" value="InterPro"/>
</dbReference>
<feature type="transmembrane region" description="Helical" evidence="7">
    <location>
        <begin position="58"/>
        <end position="79"/>
    </location>
</feature>
<dbReference type="PROSITE" id="PS50928">
    <property type="entry name" value="ABC_TM1"/>
    <property type="match status" value="1"/>
</dbReference>
<feature type="transmembrane region" description="Helical" evidence="7">
    <location>
        <begin position="174"/>
        <end position="198"/>
    </location>
</feature>
<dbReference type="FunFam" id="1.10.3720.10:FF:000113">
    <property type="entry name" value="ABC transporter permease"/>
    <property type="match status" value="1"/>
</dbReference>
<evidence type="ECO:0000256" key="2">
    <source>
        <dbReference type="ARBA" id="ARBA00022448"/>
    </source>
</evidence>
<evidence type="ECO:0000256" key="5">
    <source>
        <dbReference type="ARBA" id="ARBA00022989"/>
    </source>
</evidence>
<feature type="transmembrane region" description="Helical" evidence="7">
    <location>
        <begin position="218"/>
        <end position="239"/>
    </location>
</feature>
<feature type="domain" description="ABC transmembrane type-1" evidence="8">
    <location>
        <begin position="56"/>
        <end position="240"/>
    </location>
</feature>
<organism evidence="9 10">
    <name type="scientific">Bacillus pseudomycoides</name>
    <dbReference type="NCBI Taxonomy" id="64104"/>
    <lineage>
        <taxon>Bacteria</taxon>
        <taxon>Bacillati</taxon>
        <taxon>Bacillota</taxon>
        <taxon>Bacilli</taxon>
        <taxon>Bacillales</taxon>
        <taxon>Bacillaceae</taxon>
        <taxon>Bacillus</taxon>
        <taxon>Bacillus cereus group</taxon>
    </lineage>
</organism>
<proteinExistence type="inferred from homology"/>
<dbReference type="Proteomes" id="UP000195321">
    <property type="component" value="Unassembled WGS sequence"/>
</dbReference>
<dbReference type="EMBL" id="MWPX01000008">
    <property type="protein sequence ID" value="OUM49138.1"/>
    <property type="molecule type" value="Genomic_DNA"/>
</dbReference>
<keyword evidence="6 7" id="KW-0472">Membrane</keyword>
<keyword evidence="4 7" id="KW-0812">Transmembrane</keyword>
<evidence type="ECO:0000256" key="1">
    <source>
        <dbReference type="ARBA" id="ARBA00004651"/>
    </source>
</evidence>
<keyword evidence="2 7" id="KW-0813">Transport</keyword>
<dbReference type="Pfam" id="PF00528">
    <property type="entry name" value="BPD_transp_1"/>
    <property type="match status" value="1"/>
</dbReference>
<evidence type="ECO:0000313" key="10">
    <source>
        <dbReference type="Proteomes" id="UP000195321"/>
    </source>
</evidence>
<evidence type="ECO:0000256" key="6">
    <source>
        <dbReference type="ARBA" id="ARBA00023136"/>
    </source>
</evidence>
<dbReference type="AlphaFoldDB" id="A0A1Y3MFC2"/>
<evidence type="ECO:0000259" key="8">
    <source>
        <dbReference type="PROSITE" id="PS50928"/>
    </source>
</evidence>
<dbReference type="CDD" id="cd06261">
    <property type="entry name" value="TM_PBP2"/>
    <property type="match status" value="1"/>
</dbReference>
<keyword evidence="5 7" id="KW-1133">Transmembrane helix</keyword>
<evidence type="ECO:0000256" key="3">
    <source>
        <dbReference type="ARBA" id="ARBA00022475"/>
    </source>
</evidence>
<evidence type="ECO:0000256" key="7">
    <source>
        <dbReference type="RuleBase" id="RU363032"/>
    </source>
</evidence>
<sequence length="250" mass="27520">MKRVTELLPALILSGILLIAWEVGARIVDEMYILPSPTAILAKMWALRDILLTVHLPATLYVVLIGVVISIVLGVGLAMSMNASKWVARAFYPLLVASQTIPITALAPLFVLWFGYSIWSKVVVTVLITFFPIAVNTYDGLRSTKKEWEELLVTYGATKKDIFLKLKLPSALPYFFSALKIAVPLSVIGAAIGEWLGAQVGLGYFSKRMMTQLDGAGVFAPIVLLSLLAILFVLVVSILEKKFISWRKHS</sequence>
<gene>
    <name evidence="9" type="ORF">BW425_10050</name>
</gene>
<dbReference type="InterPro" id="IPR000515">
    <property type="entry name" value="MetI-like"/>
</dbReference>
<dbReference type="GO" id="GO:0005886">
    <property type="term" value="C:plasma membrane"/>
    <property type="evidence" value="ECO:0007669"/>
    <property type="project" value="UniProtKB-SubCell"/>
</dbReference>
<name>A0A1Y3MFC2_9BACI</name>
<dbReference type="PANTHER" id="PTHR30151">
    <property type="entry name" value="ALKANE SULFONATE ABC TRANSPORTER-RELATED, MEMBRANE SUBUNIT"/>
    <property type="match status" value="1"/>
</dbReference>
<feature type="transmembrane region" description="Helical" evidence="7">
    <location>
        <begin position="118"/>
        <end position="138"/>
    </location>
</feature>
<feature type="transmembrane region" description="Helical" evidence="7">
    <location>
        <begin position="91"/>
        <end position="112"/>
    </location>
</feature>
<dbReference type="InterPro" id="IPR035906">
    <property type="entry name" value="MetI-like_sf"/>
</dbReference>
<dbReference type="Gene3D" id="1.10.3720.10">
    <property type="entry name" value="MetI-like"/>
    <property type="match status" value="1"/>
</dbReference>
<reference evidence="9 10" key="1">
    <citation type="submission" date="2017-02" db="EMBL/GenBank/DDBJ databases">
        <title>Bacillus pseudomycoides isolate FSL K6-0042.</title>
        <authorList>
            <person name="Kovac J."/>
        </authorList>
    </citation>
    <scope>NUCLEOTIDE SEQUENCE [LARGE SCALE GENOMIC DNA]</scope>
    <source>
        <strain evidence="9 10">FSL K6-0042</strain>
    </source>
</reference>
<dbReference type="PANTHER" id="PTHR30151:SF20">
    <property type="entry name" value="ABC TRANSPORTER PERMEASE PROTEIN HI_0355-RELATED"/>
    <property type="match status" value="1"/>
</dbReference>
<protein>
    <submittedName>
        <fullName evidence="9">ABC transporter permease</fullName>
    </submittedName>
</protein>
<keyword evidence="3" id="KW-1003">Cell membrane</keyword>
<dbReference type="SUPFAM" id="SSF161098">
    <property type="entry name" value="MetI-like"/>
    <property type="match status" value="1"/>
</dbReference>
<comment type="subcellular location">
    <subcellularLocation>
        <location evidence="1 7">Cell membrane</location>
        <topology evidence="1 7">Multi-pass membrane protein</topology>
    </subcellularLocation>
</comment>
<dbReference type="RefSeq" id="WP_088093957.1">
    <property type="nucleotide sequence ID" value="NZ_JBALMA010000318.1"/>
</dbReference>
<evidence type="ECO:0000313" key="9">
    <source>
        <dbReference type="EMBL" id="OUM49138.1"/>
    </source>
</evidence>
<accession>A0A1Y3MFC2</accession>
<evidence type="ECO:0000256" key="4">
    <source>
        <dbReference type="ARBA" id="ARBA00022692"/>
    </source>
</evidence>
<comment type="similarity">
    <text evidence="7">Belongs to the binding-protein-dependent transport system permease family.</text>
</comment>
<comment type="caution">
    <text evidence="9">The sequence shown here is derived from an EMBL/GenBank/DDBJ whole genome shotgun (WGS) entry which is preliminary data.</text>
</comment>